<proteinExistence type="predicted"/>
<evidence type="ECO:0000256" key="1">
    <source>
        <dbReference type="SAM" id="Phobius"/>
    </source>
</evidence>
<feature type="transmembrane region" description="Helical" evidence="1">
    <location>
        <begin position="20"/>
        <end position="46"/>
    </location>
</feature>
<name>A0ABN0YLZ3_9BACL</name>
<dbReference type="Proteomes" id="UP001500340">
    <property type="component" value="Unassembled WGS sequence"/>
</dbReference>
<evidence type="ECO:0000313" key="3">
    <source>
        <dbReference type="Proteomes" id="UP001500340"/>
    </source>
</evidence>
<keyword evidence="1" id="KW-1133">Transmembrane helix</keyword>
<reference evidence="2 3" key="1">
    <citation type="journal article" date="2019" name="Int. J. Syst. Evol. Microbiol.">
        <title>The Global Catalogue of Microorganisms (GCM) 10K type strain sequencing project: providing services to taxonomists for standard genome sequencing and annotation.</title>
        <authorList>
            <consortium name="The Broad Institute Genomics Platform"/>
            <consortium name="The Broad Institute Genome Sequencing Center for Infectious Disease"/>
            <person name="Wu L."/>
            <person name="Ma J."/>
        </authorList>
    </citation>
    <scope>NUCLEOTIDE SEQUENCE [LARGE SCALE GENOMIC DNA]</scope>
    <source>
        <strain evidence="2 3">JCM 12774</strain>
    </source>
</reference>
<comment type="caution">
    <text evidence="2">The sequence shown here is derived from an EMBL/GenBank/DDBJ whole genome shotgun (WGS) entry which is preliminary data.</text>
</comment>
<organism evidence="2 3">
    <name type="scientific">Paenibacillus motobuensis</name>
    <dbReference type="NCBI Taxonomy" id="295324"/>
    <lineage>
        <taxon>Bacteria</taxon>
        <taxon>Bacillati</taxon>
        <taxon>Bacillota</taxon>
        <taxon>Bacilli</taxon>
        <taxon>Bacillales</taxon>
        <taxon>Paenibacillaceae</taxon>
        <taxon>Paenibacillus</taxon>
    </lineage>
</organism>
<protein>
    <submittedName>
        <fullName evidence="2">Uncharacterized protein</fullName>
    </submittedName>
</protein>
<gene>
    <name evidence="2" type="ORF">GCM10008933_33490</name>
</gene>
<evidence type="ECO:0000313" key="2">
    <source>
        <dbReference type="EMBL" id="GAA0400236.1"/>
    </source>
</evidence>
<keyword evidence="1" id="KW-0472">Membrane</keyword>
<keyword evidence="3" id="KW-1185">Reference proteome</keyword>
<keyword evidence="1" id="KW-0812">Transmembrane</keyword>
<sequence length="92" mass="8948">MSGSFSFDFFFPVFSRSSAISFQAGVGVAAAVVPFTPFTLCMVGIFPAGGTTGGTKFGTGLGTGVAGGTSVNDAACEASFAVDLGVSTDASG</sequence>
<accession>A0ABN0YLZ3</accession>
<dbReference type="EMBL" id="BAAACX010000015">
    <property type="protein sequence ID" value="GAA0400236.1"/>
    <property type="molecule type" value="Genomic_DNA"/>
</dbReference>